<evidence type="ECO:0000313" key="3">
    <source>
        <dbReference type="EMBL" id="MVM30448.1"/>
    </source>
</evidence>
<evidence type="ECO:0000259" key="1">
    <source>
        <dbReference type="Pfam" id="PF00534"/>
    </source>
</evidence>
<evidence type="ECO:0000259" key="2">
    <source>
        <dbReference type="Pfam" id="PF13439"/>
    </source>
</evidence>
<dbReference type="SUPFAM" id="SSF53756">
    <property type="entry name" value="UDP-Glycosyltransferase/glycogen phosphorylase"/>
    <property type="match status" value="1"/>
</dbReference>
<dbReference type="InterPro" id="IPR050194">
    <property type="entry name" value="Glycosyltransferase_grp1"/>
</dbReference>
<dbReference type="PANTHER" id="PTHR45947:SF14">
    <property type="entry name" value="SLL1723 PROTEIN"/>
    <property type="match status" value="1"/>
</dbReference>
<proteinExistence type="predicted"/>
<dbReference type="RefSeq" id="WP_157584677.1">
    <property type="nucleotide sequence ID" value="NZ_WPIN01000003.1"/>
</dbReference>
<dbReference type="InterPro" id="IPR028098">
    <property type="entry name" value="Glyco_trans_4-like_N"/>
</dbReference>
<reference evidence="3 4" key="1">
    <citation type="submission" date="2019-12" db="EMBL/GenBank/DDBJ databases">
        <title>Spirosoma sp. HMF4905 genome sequencing and assembly.</title>
        <authorList>
            <person name="Kang H."/>
            <person name="Cha I."/>
            <person name="Kim H."/>
            <person name="Joh K."/>
        </authorList>
    </citation>
    <scope>NUCLEOTIDE SEQUENCE [LARGE SCALE GENOMIC DNA]</scope>
    <source>
        <strain evidence="3 4">HMF4905</strain>
    </source>
</reference>
<dbReference type="Proteomes" id="UP000436006">
    <property type="component" value="Unassembled WGS sequence"/>
</dbReference>
<protein>
    <submittedName>
        <fullName evidence="3">Glycosyltransferase</fullName>
    </submittedName>
</protein>
<dbReference type="AlphaFoldDB" id="A0A7K1S9W5"/>
<feature type="domain" description="Glycosyltransferase subfamily 4-like N-terminal" evidence="2">
    <location>
        <begin position="15"/>
        <end position="185"/>
    </location>
</feature>
<keyword evidence="4" id="KW-1185">Reference proteome</keyword>
<organism evidence="3 4">
    <name type="scientific">Spirosoma arboris</name>
    <dbReference type="NCBI Taxonomy" id="2682092"/>
    <lineage>
        <taxon>Bacteria</taxon>
        <taxon>Pseudomonadati</taxon>
        <taxon>Bacteroidota</taxon>
        <taxon>Cytophagia</taxon>
        <taxon>Cytophagales</taxon>
        <taxon>Cytophagaceae</taxon>
        <taxon>Spirosoma</taxon>
    </lineage>
</organism>
<name>A0A7K1S9W5_9BACT</name>
<keyword evidence="3" id="KW-0808">Transferase</keyword>
<dbReference type="Pfam" id="PF13439">
    <property type="entry name" value="Glyco_transf_4"/>
    <property type="match status" value="1"/>
</dbReference>
<accession>A0A7K1S9W5</accession>
<dbReference type="Gene3D" id="3.40.50.2000">
    <property type="entry name" value="Glycogen Phosphorylase B"/>
    <property type="match status" value="2"/>
</dbReference>
<comment type="caution">
    <text evidence="3">The sequence shown here is derived from an EMBL/GenBank/DDBJ whole genome shotgun (WGS) entry which is preliminary data.</text>
</comment>
<evidence type="ECO:0000313" key="4">
    <source>
        <dbReference type="Proteomes" id="UP000436006"/>
    </source>
</evidence>
<feature type="domain" description="Glycosyl transferase family 1" evidence="1">
    <location>
        <begin position="194"/>
        <end position="341"/>
    </location>
</feature>
<sequence>MNVLIATYLVSSSPSGVVTSYQTLANDLTEAGMGVQIVDSSHTPVIWRKGLGLLKRIVQPLGGAFRAIYEEFAYFTGIYLSTRKFRHSNFDLIHAQDARSGVAAWLALDRQVPVILSCHFNDDPVTELVLRFSLKSWATARLTSWYKYLLSNIKNYVFSSEYAYTKSKHHLPATINKLILYNAVNLKATASQLTRLPSDQFRISNVGYIDERKNQKLLLQIGHELCKRGISNFTIWLIGDGPKRTEYEQLAASLGLSKQVHFYGQYPAPWQLVAQSDLYVHTSLNDNCPYSIIEALAVKTPVLALPVGGIPEMLPDAFGLLRGTDVGTLTDEVIYYFNSENRAQLTEEQSIFGNQRFNHRVNLKKLFAFYEQTTGKPASSIIHSSHAMG</sequence>
<dbReference type="PANTHER" id="PTHR45947">
    <property type="entry name" value="SULFOQUINOVOSYL TRANSFERASE SQD2"/>
    <property type="match status" value="1"/>
</dbReference>
<dbReference type="EMBL" id="WPIN01000003">
    <property type="protein sequence ID" value="MVM30448.1"/>
    <property type="molecule type" value="Genomic_DNA"/>
</dbReference>
<dbReference type="InterPro" id="IPR001296">
    <property type="entry name" value="Glyco_trans_1"/>
</dbReference>
<dbReference type="GO" id="GO:0016757">
    <property type="term" value="F:glycosyltransferase activity"/>
    <property type="evidence" value="ECO:0007669"/>
    <property type="project" value="InterPro"/>
</dbReference>
<gene>
    <name evidence="3" type="ORF">GO755_10420</name>
</gene>
<dbReference type="Pfam" id="PF00534">
    <property type="entry name" value="Glycos_transf_1"/>
    <property type="match status" value="1"/>
</dbReference>
<dbReference type="CDD" id="cd03801">
    <property type="entry name" value="GT4_PimA-like"/>
    <property type="match status" value="1"/>
</dbReference>